<feature type="region of interest" description="Disordered" evidence="1">
    <location>
        <begin position="166"/>
        <end position="227"/>
    </location>
</feature>
<dbReference type="EMBL" id="CP023323">
    <property type="protein sequence ID" value="ATY61159.1"/>
    <property type="molecule type" value="Genomic_DNA"/>
</dbReference>
<dbReference type="PANTHER" id="PTHR21354">
    <property type="entry name" value="ZINC FINGER PROTEIN 511"/>
    <property type="match status" value="1"/>
</dbReference>
<dbReference type="InterPro" id="IPR013087">
    <property type="entry name" value="Znf_C2H2_type"/>
</dbReference>
<dbReference type="SMART" id="SM00355">
    <property type="entry name" value="ZnF_C2H2"/>
    <property type="match status" value="2"/>
</dbReference>
<dbReference type="PANTHER" id="PTHR21354:SF0">
    <property type="entry name" value="ZINC FINGER PROTEIN 511"/>
    <property type="match status" value="1"/>
</dbReference>
<accession>A0A2H4SDH4</accession>
<dbReference type="OrthoDB" id="18440at2759"/>
<sequence length="259" mass="28750">MKRSREPQEDINLAYPGSPDGDMLPSGLQHAAKYTELDPAVGQVDTESSSLVRILCSLPPHSEMAFDSYTAYEVHYSSHHTNRCLQCRKNFPSEHLLGVHIEELHDPIVRVRRDQGAHTYSCFVEGCDRKCMTPQKRRMHMIDKHSYPKNFFFAVTRDGIDGRRSLLVEGGGGGRSRRRSSSAASQTKEARRRAATLEGKTPGAGEQPSESQAADQQQATSSAKVDDDIDAITGSMASLRFVPAVIKFGTRNRRGFAKQ</sequence>
<reference evidence="3 4" key="1">
    <citation type="journal article" date="2017" name="BMC Genomics">
        <title>Chromosome level assembly and secondary metabolite potential of the parasitic fungus Cordyceps militaris.</title>
        <authorList>
            <person name="Kramer G.J."/>
            <person name="Nodwell J.R."/>
        </authorList>
    </citation>
    <scope>NUCLEOTIDE SEQUENCE [LARGE SCALE GENOMIC DNA]</scope>
    <source>
        <strain evidence="3 4">ATCC 34164</strain>
    </source>
</reference>
<feature type="compositionally biased region" description="Low complexity" evidence="1">
    <location>
        <begin position="209"/>
        <end position="223"/>
    </location>
</feature>
<dbReference type="VEuPathDB" id="FungiDB:A9K55_006223"/>
<protein>
    <submittedName>
        <fullName evidence="3">C2H2 type zinc finger domain-containing</fullName>
    </submittedName>
</protein>
<evidence type="ECO:0000256" key="1">
    <source>
        <dbReference type="SAM" id="MobiDB-lite"/>
    </source>
</evidence>
<evidence type="ECO:0000313" key="4">
    <source>
        <dbReference type="Proteomes" id="UP000323067"/>
    </source>
</evidence>
<proteinExistence type="predicted"/>
<gene>
    <name evidence="3" type="ORF">A9K55_006223</name>
</gene>
<evidence type="ECO:0000313" key="3">
    <source>
        <dbReference type="EMBL" id="ATY61159.1"/>
    </source>
</evidence>
<evidence type="ECO:0000259" key="2">
    <source>
        <dbReference type="PROSITE" id="PS00028"/>
    </source>
</evidence>
<dbReference type="PROSITE" id="PS00028">
    <property type="entry name" value="ZINC_FINGER_C2H2_1"/>
    <property type="match status" value="1"/>
</dbReference>
<organism evidence="3 4">
    <name type="scientific">Cordyceps militaris</name>
    <name type="common">Caterpillar fungus</name>
    <name type="synonym">Clavaria militaris</name>
    <dbReference type="NCBI Taxonomy" id="73501"/>
    <lineage>
        <taxon>Eukaryota</taxon>
        <taxon>Fungi</taxon>
        <taxon>Dikarya</taxon>
        <taxon>Ascomycota</taxon>
        <taxon>Pezizomycotina</taxon>
        <taxon>Sordariomycetes</taxon>
        <taxon>Hypocreomycetidae</taxon>
        <taxon>Hypocreales</taxon>
        <taxon>Cordycipitaceae</taxon>
        <taxon>Cordyceps</taxon>
    </lineage>
</organism>
<feature type="domain" description="C2H2-type" evidence="2">
    <location>
        <begin position="84"/>
        <end position="105"/>
    </location>
</feature>
<feature type="region of interest" description="Disordered" evidence="1">
    <location>
        <begin position="1"/>
        <end position="22"/>
    </location>
</feature>
<dbReference type="OMA" id="CMTPQKR"/>
<dbReference type="InterPro" id="IPR039258">
    <property type="entry name" value="ZNF511"/>
</dbReference>
<dbReference type="AlphaFoldDB" id="A0A2H4SDH4"/>
<name>A0A2H4SDH4_CORMI</name>
<dbReference type="VEuPathDB" id="FungiDB:CCM_02714"/>
<dbReference type="Proteomes" id="UP000323067">
    <property type="component" value="Chromosome vi"/>
</dbReference>